<reference evidence="2" key="2">
    <citation type="journal article" date="2015" name="Fish Shellfish Immunol.">
        <title>Early steps in the European eel (Anguilla anguilla)-Vibrio vulnificus interaction in the gills: Role of the RtxA13 toxin.</title>
        <authorList>
            <person name="Callol A."/>
            <person name="Pajuelo D."/>
            <person name="Ebbesson L."/>
            <person name="Teles M."/>
            <person name="MacKenzie S."/>
            <person name="Amaro C."/>
        </authorList>
    </citation>
    <scope>NUCLEOTIDE SEQUENCE</scope>
</reference>
<protein>
    <submittedName>
        <fullName evidence="2">Uncharacterized protein</fullName>
    </submittedName>
</protein>
<dbReference type="PROSITE" id="PS51257">
    <property type="entry name" value="PROKAR_LIPOPROTEIN"/>
    <property type="match status" value="1"/>
</dbReference>
<dbReference type="AlphaFoldDB" id="A0A0E9UGW4"/>
<proteinExistence type="predicted"/>
<organism evidence="2">
    <name type="scientific">Anguilla anguilla</name>
    <name type="common">European freshwater eel</name>
    <name type="synonym">Muraena anguilla</name>
    <dbReference type="NCBI Taxonomy" id="7936"/>
    <lineage>
        <taxon>Eukaryota</taxon>
        <taxon>Metazoa</taxon>
        <taxon>Chordata</taxon>
        <taxon>Craniata</taxon>
        <taxon>Vertebrata</taxon>
        <taxon>Euteleostomi</taxon>
        <taxon>Actinopterygii</taxon>
        <taxon>Neopterygii</taxon>
        <taxon>Teleostei</taxon>
        <taxon>Anguilliformes</taxon>
        <taxon>Anguillidae</taxon>
        <taxon>Anguilla</taxon>
    </lineage>
</organism>
<evidence type="ECO:0000256" key="1">
    <source>
        <dbReference type="SAM" id="MobiDB-lite"/>
    </source>
</evidence>
<evidence type="ECO:0000313" key="2">
    <source>
        <dbReference type="EMBL" id="JAH64966.1"/>
    </source>
</evidence>
<sequence length="58" mass="6581">MMQRRSCSTSSLLGSCGRMFTRRSWSHPSSLKSLRGRTRGISMKSSQARPSPSRHRAR</sequence>
<feature type="region of interest" description="Disordered" evidence="1">
    <location>
        <begin position="22"/>
        <end position="58"/>
    </location>
</feature>
<reference evidence="2" key="1">
    <citation type="submission" date="2014-11" db="EMBL/GenBank/DDBJ databases">
        <authorList>
            <person name="Amaro Gonzalez C."/>
        </authorList>
    </citation>
    <scope>NUCLEOTIDE SEQUENCE</scope>
</reference>
<accession>A0A0E9UGW4</accession>
<name>A0A0E9UGW4_ANGAN</name>
<dbReference type="EMBL" id="GBXM01043611">
    <property type="protein sequence ID" value="JAH64966.1"/>
    <property type="molecule type" value="Transcribed_RNA"/>
</dbReference>